<dbReference type="EMBL" id="JAWZYT010000885">
    <property type="protein sequence ID" value="KAK4317854.1"/>
    <property type="molecule type" value="Genomic_DNA"/>
</dbReference>
<comment type="caution">
    <text evidence="2">The sequence shown here is derived from an EMBL/GenBank/DDBJ whole genome shotgun (WGS) entry which is preliminary data.</text>
</comment>
<evidence type="ECO:0000256" key="1">
    <source>
        <dbReference type="SAM" id="SignalP"/>
    </source>
</evidence>
<feature type="chain" id="PRO_5042230237" evidence="1">
    <location>
        <begin position="16"/>
        <end position="106"/>
    </location>
</feature>
<keyword evidence="1" id="KW-0732">Signal</keyword>
<dbReference type="AlphaFoldDB" id="A0AAE1UGK2"/>
<organism evidence="2 3">
    <name type="scientific">Petrolisthes manimaculis</name>
    <dbReference type="NCBI Taxonomy" id="1843537"/>
    <lineage>
        <taxon>Eukaryota</taxon>
        <taxon>Metazoa</taxon>
        <taxon>Ecdysozoa</taxon>
        <taxon>Arthropoda</taxon>
        <taxon>Crustacea</taxon>
        <taxon>Multicrustacea</taxon>
        <taxon>Malacostraca</taxon>
        <taxon>Eumalacostraca</taxon>
        <taxon>Eucarida</taxon>
        <taxon>Decapoda</taxon>
        <taxon>Pleocyemata</taxon>
        <taxon>Anomura</taxon>
        <taxon>Galatheoidea</taxon>
        <taxon>Porcellanidae</taxon>
        <taxon>Petrolisthes</taxon>
    </lineage>
</organism>
<gene>
    <name evidence="2" type="ORF">Pmani_011093</name>
</gene>
<protein>
    <submittedName>
        <fullName evidence="2">Uncharacterized protein</fullName>
    </submittedName>
</protein>
<sequence>MRTLIILAVVGACVAYPFIQDAPDVAAEKTRFFEVFRAIEAAAMPKPGQPRTPPKWYGPLASTVPAGLPGSTAIVANTADVNAARDEFFNTYRAQLASVGGVHRLV</sequence>
<dbReference type="Proteomes" id="UP001292094">
    <property type="component" value="Unassembled WGS sequence"/>
</dbReference>
<evidence type="ECO:0000313" key="2">
    <source>
        <dbReference type="EMBL" id="KAK4317854.1"/>
    </source>
</evidence>
<keyword evidence="3" id="KW-1185">Reference proteome</keyword>
<reference evidence="2" key="1">
    <citation type="submission" date="2023-11" db="EMBL/GenBank/DDBJ databases">
        <title>Genome assemblies of two species of porcelain crab, Petrolisthes cinctipes and Petrolisthes manimaculis (Anomura: Porcellanidae).</title>
        <authorList>
            <person name="Angst P."/>
        </authorList>
    </citation>
    <scope>NUCLEOTIDE SEQUENCE</scope>
    <source>
        <strain evidence="2">PB745_02</strain>
        <tissue evidence="2">Gill</tissue>
    </source>
</reference>
<name>A0AAE1UGK2_9EUCA</name>
<evidence type="ECO:0000313" key="3">
    <source>
        <dbReference type="Proteomes" id="UP001292094"/>
    </source>
</evidence>
<proteinExistence type="predicted"/>
<feature type="signal peptide" evidence="1">
    <location>
        <begin position="1"/>
        <end position="15"/>
    </location>
</feature>
<accession>A0AAE1UGK2</accession>